<dbReference type="Proteomes" id="UP000009874">
    <property type="component" value="Unassembled WGS sequence"/>
</dbReference>
<accession>K9DP07</accession>
<evidence type="ECO:0000256" key="1">
    <source>
        <dbReference type="SAM" id="SignalP"/>
    </source>
</evidence>
<feature type="chain" id="PRO_5003926486" evidence="1">
    <location>
        <begin position="23"/>
        <end position="153"/>
    </location>
</feature>
<sequence>MTYSRFVSSILAGLALAGTVQASPLVSFFPRENLGQFLAEKFDLATIRSSFGPRRTPGLRTFADFGMRPSKATDDTLVFDTAGDWYYELKILSRRDVNKDGIEDLEVCFIDRAMNGGTYQASSALLITRYSADGYAVALRYRVGDDACLDQAR</sequence>
<dbReference type="HOGENOM" id="CLU_1833285_0_0_4"/>
<dbReference type="OrthoDB" id="8756905at2"/>
<gene>
    <name evidence="2" type="ORF">HMPREF9710_04056</name>
</gene>
<organism evidence="2 3">
    <name type="scientific">Massilia timonae CCUG 45783</name>
    <dbReference type="NCBI Taxonomy" id="883126"/>
    <lineage>
        <taxon>Bacteria</taxon>
        <taxon>Pseudomonadati</taxon>
        <taxon>Pseudomonadota</taxon>
        <taxon>Betaproteobacteria</taxon>
        <taxon>Burkholderiales</taxon>
        <taxon>Oxalobacteraceae</taxon>
        <taxon>Telluria group</taxon>
        <taxon>Massilia</taxon>
    </lineage>
</organism>
<protein>
    <submittedName>
        <fullName evidence="2">Uncharacterized protein</fullName>
    </submittedName>
</protein>
<name>K9DP07_9BURK</name>
<dbReference type="RefSeq" id="WP_005669516.1">
    <property type="nucleotide sequence ID" value="NZ_JH992925.1"/>
</dbReference>
<reference evidence="2 3" key="1">
    <citation type="submission" date="2012-09" db="EMBL/GenBank/DDBJ databases">
        <title>The Genome Sequence of Massilia timonae CCUG 45783.</title>
        <authorList>
            <consortium name="The Broad Institute Genome Sequencing Platform"/>
            <person name="Earl A."/>
            <person name="Ward D."/>
            <person name="Feldgarden M."/>
            <person name="Gevers D."/>
            <person name="Huys G."/>
            <person name="Walker B."/>
            <person name="Young S.K."/>
            <person name="Zeng Q."/>
            <person name="Gargeya S."/>
            <person name="Fitzgerald M."/>
            <person name="Haas B."/>
            <person name="Abouelleil A."/>
            <person name="Alvarado L."/>
            <person name="Arachchi H.M."/>
            <person name="Berlin A.M."/>
            <person name="Chapman S.B."/>
            <person name="Goldberg J."/>
            <person name="Griggs A."/>
            <person name="Gujja S."/>
            <person name="Hansen M."/>
            <person name="Howarth C."/>
            <person name="Imamovic A."/>
            <person name="Larimer J."/>
            <person name="McCowen C."/>
            <person name="Montmayeur A."/>
            <person name="Murphy C."/>
            <person name="Neiman D."/>
            <person name="Pearson M."/>
            <person name="Priest M."/>
            <person name="Roberts A."/>
            <person name="Saif S."/>
            <person name="Shea T."/>
            <person name="Sisk P."/>
            <person name="Sykes S."/>
            <person name="Wortman J."/>
            <person name="Nusbaum C."/>
            <person name="Birren B."/>
        </authorList>
    </citation>
    <scope>NUCLEOTIDE SEQUENCE [LARGE SCALE GENOMIC DNA]</scope>
    <source>
        <strain evidence="2 3">CCUG 45783</strain>
    </source>
</reference>
<dbReference type="AlphaFoldDB" id="K9DP07"/>
<keyword evidence="1" id="KW-0732">Signal</keyword>
<evidence type="ECO:0000313" key="2">
    <source>
        <dbReference type="EMBL" id="EKU80517.1"/>
    </source>
</evidence>
<evidence type="ECO:0000313" key="3">
    <source>
        <dbReference type="Proteomes" id="UP000009874"/>
    </source>
</evidence>
<dbReference type="PATRIC" id="fig|883126.3.peg.4084"/>
<comment type="caution">
    <text evidence="2">The sequence shown here is derived from an EMBL/GenBank/DDBJ whole genome shotgun (WGS) entry which is preliminary data.</text>
</comment>
<keyword evidence="3" id="KW-1185">Reference proteome</keyword>
<proteinExistence type="predicted"/>
<feature type="signal peptide" evidence="1">
    <location>
        <begin position="1"/>
        <end position="22"/>
    </location>
</feature>
<dbReference type="EMBL" id="AGZI01000050">
    <property type="protein sequence ID" value="EKU80517.1"/>
    <property type="molecule type" value="Genomic_DNA"/>
</dbReference>